<dbReference type="Gene3D" id="1.20.140.100">
    <property type="entry name" value="Dynein heavy chain, N-terminal domain 2"/>
    <property type="match status" value="1"/>
</dbReference>
<dbReference type="Gene3D" id="1.20.920.30">
    <property type="match status" value="1"/>
</dbReference>
<dbReference type="FunFam" id="3.40.50.300:FF:000049">
    <property type="entry name" value="Dynein, axonemal, heavy chain 5"/>
    <property type="match status" value="1"/>
</dbReference>
<evidence type="ECO:0000256" key="11">
    <source>
        <dbReference type="ARBA" id="ARBA00023054"/>
    </source>
</evidence>
<dbReference type="InterPro" id="IPR035699">
    <property type="entry name" value="AAA_6"/>
</dbReference>
<feature type="domain" description="AAA+ ATPase" evidence="25">
    <location>
        <begin position="1884"/>
        <end position="2020"/>
    </location>
</feature>
<dbReference type="FunFam" id="1.10.8.720:FF:000008">
    <property type="entry name" value="Dynein axonemal heavy chain 2"/>
    <property type="match status" value="1"/>
</dbReference>
<comment type="subunit">
    <text evidence="18">The I1 inner arm complex (also known as the f dynein complex) is a two-headed isoform composed of two heavy chains (1-alpha and 1-beta), three intermediate chains and three light chains. I1 occupies a specific position proximal to the first radial spoke and repeats every 96 nm along the length of the axoneme.</text>
</comment>
<protein>
    <recommendedName>
        <fullName evidence="20">Dynein axonemal heavy chain 2</fullName>
    </recommendedName>
    <alternativeName>
        <fullName evidence="23">Axonemal beta dynein heavy chain 2</fullName>
    </alternativeName>
    <alternativeName>
        <fullName evidence="22">Ciliary dynein heavy chain 2</fullName>
    </alternativeName>
    <alternativeName>
        <fullName evidence="21">Dynein-1, subspecies f</fullName>
    </alternativeName>
</protein>
<dbReference type="Pfam" id="PF12781">
    <property type="entry name" value="AAA_9"/>
    <property type="match status" value="1"/>
</dbReference>
<keyword evidence="4" id="KW-0493">Microtubule</keyword>
<feature type="coiled-coil region" evidence="24">
    <location>
        <begin position="3313"/>
        <end position="3375"/>
    </location>
</feature>
<dbReference type="Pfam" id="PF08385">
    <property type="entry name" value="DHC_N1"/>
    <property type="match status" value="1"/>
</dbReference>
<evidence type="ECO:0000259" key="25">
    <source>
        <dbReference type="SMART" id="SM00382"/>
    </source>
</evidence>
<evidence type="ECO:0000256" key="22">
    <source>
        <dbReference type="ARBA" id="ARBA00078558"/>
    </source>
</evidence>
<dbReference type="FunFam" id="1.10.8.1220:FF:000001">
    <property type="entry name" value="Dynein axonemal heavy chain 5"/>
    <property type="match status" value="1"/>
</dbReference>
<dbReference type="InterPro" id="IPR056759">
    <property type="entry name" value="DYH2-5-8_CC"/>
</dbReference>
<dbReference type="InterPro" id="IPR029058">
    <property type="entry name" value="AB_hydrolase_fold"/>
</dbReference>
<dbReference type="FunFam" id="1.20.140.100:FF:000006">
    <property type="entry name" value="dynein heavy chain 2, axonemal"/>
    <property type="match status" value="1"/>
</dbReference>
<evidence type="ECO:0000256" key="10">
    <source>
        <dbReference type="ARBA" id="ARBA00023017"/>
    </source>
</evidence>
<keyword evidence="10" id="KW-0243">Dynein</keyword>
<dbReference type="Pfam" id="PF08393">
    <property type="entry name" value="DHC_N2"/>
    <property type="match status" value="1"/>
</dbReference>
<dbReference type="GO" id="GO:0045505">
    <property type="term" value="F:dynein intermediate chain binding"/>
    <property type="evidence" value="ECO:0007669"/>
    <property type="project" value="InterPro"/>
</dbReference>
<dbReference type="Pfam" id="PF12774">
    <property type="entry name" value="AAA_6"/>
    <property type="match status" value="1"/>
</dbReference>
<dbReference type="GO" id="GO:0036159">
    <property type="term" value="P:inner dynein arm assembly"/>
    <property type="evidence" value="ECO:0007669"/>
    <property type="project" value="UniProtKB-ARBA"/>
</dbReference>
<dbReference type="Gene3D" id="1.10.287.2620">
    <property type="match status" value="1"/>
</dbReference>
<keyword evidence="6" id="KW-0547">Nucleotide-binding</keyword>
<dbReference type="InterPro" id="IPR024743">
    <property type="entry name" value="Dynein_HC_stalk"/>
</dbReference>
<evidence type="ECO:0000256" key="23">
    <source>
        <dbReference type="ARBA" id="ARBA00082099"/>
    </source>
</evidence>
<dbReference type="SUPFAM" id="SSF52540">
    <property type="entry name" value="P-loop containing nucleoside triphosphate hydrolases"/>
    <property type="match status" value="4"/>
</dbReference>
<dbReference type="FunFam" id="1.20.920.20:FF:000001">
    <property type="entry name" value="dynein heavy chain 2, axonemal"/>
    <property type="match status" value="1"/>
</dbReference>
<proteinExistence type="inferred from homology"/>
<dbReference type="InterPro" id="IPR024317">
    <property type="entry name" value="Dynein_heavy_chain_D4_dom"/>
</dbReference>
<evidence type="ECO:0000256" key="13">
    <source>
        <dbReference type="ARBA" id="ARBA00023175"/>
    </source>
</evidence>
<evidence type="ECO:0000256" key="21">
    <source>
        <dbReference type="ARBA" id="ARBA00077719"/>
    </source>
</evidence>
<feature type="domain" description="AAA+ ATPase" evidence="25">
    <location>
        <begin position="2495"/>
        <end position="2642"/>
    </location>
</feature>
<dbReference type="Gene3D" id="1.10.8.1220">
    <property type="match status" value="1"/>
</dbReference>
<keyword evidence="27" id="KW-1185">Reference proteome</keyword>
<evidence type="ECO:0000256" key="4">
    <source>
        <dbReference type="ARBA" id="ARBA00022701"/>
    </source>
</evidence>
<dbReference type="FunFam" id="3.40.50.300:FF:002141">
    <property type="entry name" value="Dynein heavy chain"/>
    <property type="match status" value="1"/>
</dbReference>
<dbReference type="Pfam" id="PF03028">
    <property type="entry name" value="Dynein_heavy"/>
    <property type="match status" value="1"/>
</dbReference>
<dbReference type="InterPro" id="IPR035706">
    <property type="entry name" value="AAA_9"/>
</dbReference>
<dbReference type="PANTHER" id="PTHR45703:SF32">
    <property type="entry name" value="DYNEINS HEAVY CHAIN"/>
    <property type="match status" value="1"/>
</dbReference>
<evidence type="ECO:0000256" key="16">
    <source>
        <dbReference type="ARBA" id="ARBA00053635"/>
    </source>
</evidence>
<evidence type="ECO:0000256" key="15">
    <source>
        <dbReference type="ARBA" id="ARBA00023273"/>
    </source>
</evidence>
<dbReference type="PANTHER" id="PTHR45703">
    <property type="entry name" value="DYNEIN HEAVY CHAIN"/>
    <property type="match status" value="1"/>
</dbReference>
<dbReference type="InParanoid" id="A0A2P6NRV5"/>
<dbReference type="Pfam" id="PF05705">
    <property type="entry name" value="DUF829"/>
    <property type="match status" value="1"/>
</dbReference>
<keyword evidence="7" id="KW-0802">TPR repeat</keyword>
<dbReference type="Pfam" id="PF12775">
    <property type="entry name" value="AAA_7"/>
    <property type="match status" value="1"/>
</dbReference>
<organism evidence="26 27">
    <name type="scientific">Planoprotostelium fungivorum</name>
    <dbReference type="NCBI Taxonomy" id="1890364"/>
    <lineage>
        <taxon>Eukaryota</taxon>
        <taxon>Amoebozoa</taxon>
        <taxon>Evosea</taxon>
        <taxon>Variosea</taxon>
        <taxon>Cavosteliida</taxon>
        <taxon>Cavosteliaceae</taxon>
        <taxon>Planoprotostelium</taxon>
    </lineage>
</organism>
<evidence type="ECO:0000256" key="17">
    <source>
        <dbReference type="ARBA" id="ARBA00054075"/>
    </source>
</evidence>
<dbReference type="InterPro" id="IPR041228">
    <property type="entry name" value="Dynein_C"/>
</dbReference>
<accession>A0A2P6NRV5</accession>
<dbReference type="InterPro" id="IPR013594">
    <property type="entry name" value="Dynein_heavy_tail"/>
</dbReference>
<evidence type="ECO:0000256" key="20">
    <source>
        <dbReference type="ARBA" id="ARBA00071813"/>
    </source>
</evidence>
<dbReference type="Gene3D" id="1.10.472.130">
    <property type="match status" value="1"/>
</dbReference>
<dbReference type="STRING" id="1890364.A0A2P6NRV5"/>
<comment type="function">
    <text evidence="16">As part of the axonemal inner dynein arm complex plays a central role in ciliary beat. Expressed in sperm flagellum, it is required for sperm motility. Dyneins are microtubule-based molecular motors possessing ATPase activities that can convert the chemical energy of ATP into relative sliding between adjacent microtubule doublets to generate ciliary bending.</text>
</comment>
<keyword evidence="11 24" id="KW-0175">Coiled coil</keyword>
<comment type="subunit">
    <text evidence="19">Part of the axonemal inner dynein arm complex that consists of at least two heavy chains and a number of intermediate and light chains. Interacts with DNAI4.</text>
</comment>
<dbReference type="Proteomes" id="UP000241769">
    <property type="component" value="Unassembled WGS sequence"/>
</dbReference>
<dbReference type="OrthoDB" id="447173at2759"/>
<dbReference type="InterPro" id="IPR026983">
    <property type="entry name" value="DHC"/>
</dbReference>
<evidence type="ECO:0000256" key="5">
    <source>
        <dbReference type="ARBA" id="ARBA00022737"/>
    </source>
</evidence>
<evidence type="ECO:0000256" key="14">
    <source>
        <dbReference type="ARBA" id="ARBA00023212"/>
    </source>
</evidence>
<dbReference type="FunFam" id="1.20.920.30:FF:000005">
    <property type="entry name" value="Dynein, axonemal, heavy chain 2"/>
    <property type="match status" value="1"/>
</dbReference>
<dbReference type="Gene3D" id="3.40.50.300">
    <property type="entry name" value="P-loop containing nucleotide triphosphate hydrolases"/>
    <property type="match status" value="5"/>
</dbReference>
<dbReference type="InterPro" id="IPR042222">
    <property type="entry name" value="Dynein_2_N"/>
</dbReference>
<feature type="coiled-coil region" evidence="24">
    <location>
        <begin position="3107"/>
        <end position="3166"/>
    </location>
</feature>
<dbReference type="InterPro" id="IPR004273">
    <property type="entry name" value="Dynein_heavy_D6_P-loop"/>
</dbReference>
<keyword evidence="8" id="KW-0067">ATP-binding</keyword>
<evidence type="ECO:0000256" key="2">
    <source>
        <dbReference type="ARBA" id="ARBA00008887"/>
    </source>
</evidence>
<dbReference type="GO" id="GO:0036156">
    <property type="term" value="C:inner dynein arm"/>
    <property type="evidence" value="ECO:0007669"/>
    <property type="project" value="UniProtKB-ARBA"/>
</dbReference>
<dbReference type="InterPro" id="IPR041466">
    <property type="entry name" value="Dynein_AAA5_ext"/>
</dbReference>
<evidence type="ECO:0000256" key="1">
    <source>
        <dbReference type="ARBA" id="ARBA00004611"/>
    </source>
</evidence>
<evidence type="ECO:0000256" key="8">
    <source>
        <dbReference type="ARBA" id="ARBA00022840"/>
    </source>
</evidence>
<evidence type="ECO:0000256" key="18">
    <source>
        <dbReference type="ARBA" id="ARBA00063032"/>
    </source>
</evidence>
<comment type="function">
    <text evidence="17">Force generating protein of eukaryotic cilia and flagella. Produces force towards the minus ends of microtubules. Dynein has ATPase activity; the force-producing power stroke is thought to occur on release of ADP. Required for assembly of the I1 inner arm complex and its targeting to the appropriate axoneme location. Also required for phototaxis.</text>
</comment>
<keyword evidence="13" id="KW-0505">Motor protein</keyword>
<evidence type="ECO:0000256" key="3">
    <source>
        <dbReference type="ARBA" id="ARBA00022490"/>
    </source>
</evidence>
<dbReference type="Gene3D" id="1.20.1270.280">
    <property type="match status" value="1"/>
</dbReference>
<keyword evidence="15" id="KW-0966">Cell projection</keyword>
<dbReference type="GO" id="GO:0005524">
    <property type="term" value="F:ATP binding"/>
    <property type="evidence" value="ECO:0007669"/>
    <property type="project" value="UniProtKB-KW"/>
</dbReference>
<dbReference type="SMART" id="SM00382">
    <property type="entry name" value="AAA"/>
    <property type="match status" value="3"/>
</dbReference>
<dbReference type="Gene3D" id="3.10.490.20">
    <property type="match status" value="1"/>
</dbReference>
<keyword evidence="12" id="KW-0969">Cilium</keyword>
<dbReference type="Pfam" id="PF12780">
    <property type="entry name" value="AAA_8"/>
    <property type="match status" value="1"/>
</dbReference>
<dbReference type="InterPro" id="IPR042228">
    <property type="entry name" value="Dynein_linker_3"/>
</dbReference>
<keyword evidence="5" id="KW-0677">Repeat</keyword>
<dbReference type="Pfam" id="PF17852">
    <property type="entry name" value="Dynein_AAA_lid"/>
    <property type="match status" value="1"/>
</dbReference>
<dbReference type="Pfam" id="PF25007">
    <property type="entry name" value="DYH2-5-8_CC"/>
    <property type="match status" value="1"/>
</dbReference>
<evidence type="ECO:0000313" key="27">
    <source>
        <dbReference type="Proteomes" id="UP000241769"/>
    </source>
</evidence>
<reference evidence="26 27" key="1">
    <citation type="journal article" date="2018" name="Genome Biol. Evol.">
        <title>Multiple Roots of Fruiting Body Formation in Amoebozoa.</title>
        <authorList>
            <person name="Hillmann F."/>
            <person name="Forbes G."/>
            <person name="Novohradska S."/>
            <person name="Ferling I."/>
            <person name="Riege K."/>
            <person name="Groth M."/>
            <person name="Westermann M."/>
            <person name="Marz M."/>
            <person name="Spaller T."/>
            <person name="Winckler T."/>
            <person name="Schaap P."/>
            <person name="Glockner G."/>
        </authorList>
    </citation>
    <scope>NUCLEOTIDE SEQUENCE [LARGE SCALE GENOMIC DNA]</scope>
    <source>
        <strain evidence="26 27">Jena</strain>
    </source>
</reference>
<dbReference type="EMBL" id="MDYQ01000027">
    <property type="protein sequence ID" value="PRP86712.1"/>
    <property type="molecule type" value="Genomic_DNA"/>
</dbReference>
<dbReference type="Gene3D" id="1.10.8.720">
    <property type="entry name" value="Region D6 of dynein motor"/>
    <property type="match status" value="1"/>
</dbReference>
<gene>
    <name evidence="26" type="ORF">PROFUN_02861</name>
</gene>
<sequence length="4834" mass="553570">MVVDRQTDAFIQWTKALLSKEYGLVFTNVPPTFNEVLSQYYIQDDLKRVFVWSDIQFSRDIYKDRPASGTSIATPPARMSSIKIDVNPPVPSPPEVIFLLKTKEKTNGHTTDFSSQFFHSRINTDTSVENLYKLMSNQLLNKVLDNAAWPPRVKKEFTGHAQKFMASLTEVAFQSQGSTVLYIPNENLTDPNLAANEKDLVHRLESILIHWTRQIKEVVTNQDNAELVENAGPLSEIEFWRLRTVDLSGIREQLQRPGVRKIQQVLEIAKSGYLQPFLKLSDLTQKGSNEAQENLRFLSALQEPCEELSRATPKEIPSILPRILSCIRMIWDLSSHYNVPERLTGLLRKVSNEIINRCRAQISLYEIFDGDITTSVESLQDSIHSGEAWKEQYTKTAREIQAEGRAPWTFEVSSIFAQMDAFVQRCKDLLEICEAQMQFARKSTGGDKSEFPSFGGSSGPETTKGIQDIELAFDKLLNQLRLLDYDILDVNATQWHDDYNSFKRGLKDLEVMMRNVINYAFETVSTVSAGVELIEIFVHFSKRETIRRTLDKRTSELYGIFMEDLIKASDDVRKEFDVGRSSPPLDPLHPQSAGAALWCKGLLTRITQQFEVLESATFLEDFAADSRADVTTQFTQTKLSLEDYIKKMFGEWLTSVDENALQRLNIPLITRAEDSYLQNNFNTNIQRIFNESFFWERLNQELPEYVLQICEQEEQFRILRESVFLVVRDYNNILKVLSVEDRKLFKERIEYLDQAIKPGLTTLTWVSEGLEEYVVESRKLADVVNKMVTDFKESYSKIQACCNLISDTILLSIKKKKVYNLEEFLEREEVHRNKMKERLQQIHGDINSYMTKSYQVFRNDTRSVQSEWLAYTEKIDKMIEQSLRQTIKRSLQELSKSINGDGKTDVHPLFHINAILDMNRVQLKPNIEELTVTIKSVISDVISVIRIVPRMSQLMEKEMGSDVMDSLLRGDTLSETSTSDRRSLNDGSSNTSVIPNVIITPEGGAVAPTSNLNFYDIISGEDEIIKLSNLVTTGIMTHINVSQKYLSHWDRYKHLWDSDKEKSIKRYANFNPTLDEFERDITEKQETQRQIENEETITNSLFLRFDCTMLKYSLISHCNAWQNKYTSLLSTNAFKELSDLHEFFSDSIRHLKVPPRNLEMLKQSITLQLKMQDELPTIEAKFEPLQRQYKALERFEVQVEEQAKLLLEALPGVWNNFRQTLIDTEELIKSKKEHFRSNLLQSADDFGKVVASMREEFLINIPKNSNFVATKAFAIIADFRKQLNILLEKETKLKQGLTIFQIDAPVYKELTQTSKDIDQIEQVWKLKEEWEVSWESWKSITFRELNITQMEDTAQKFQKKIVVLGRDIKHLLVWQELKERIDVFKVSMPLIMDLKNPAFRLRHWEQLKIEVGKPFDPESVDFTLQALFALGLDGYADVVATLSTSATKELAIEESIRKIEDQWNNTNLDLIPHKDTELYRLRSAEEIFQILEDHQVMLSTMKASRFFYAFEGQVEHWERTLSHILETTEMLLQVQRGWRYLENIFAGFEDIRRQLPGESAIFDKVNSSWKFILDKLVEDPNALRGTHRDGLLDTLVDMNSKLEKIQKSLDQYLETKRTFFPRFYFLSNDDLLEILGQSKEPLAVQAHLSKCFDNIKRLEFEREGKKKYEAAGMHSVEGEYVPFIDRVVVDGPVEVWLTSVETAMRSTLKKELIKALVGFKRAGQTKKEKWIASTPGQLVLASSQTSETAEIAKALTEVEAGDKGALRDVRKRHAASLKRLSEMIKGNLSKLSRLKLVTLLTIEIHTRDVMERLHKQNCGSEKDFDWRRQLRFYWEKEEEELVIRQTNSHFNYGYEYLGNTGRLVVTPLTERCYTTMTTALLLKRGGNPQGPAGTGKTETVKDLGKSLGKYVLVFNCSEALDYKSLGRTFSGLAQTGAWSCFDEFNRIEVEVLSVVAQQISSILAAIAEEKRRFIFEGTEIKLNASCGLFITMNPGYAGRTELPDNLKSLFRPVAMMVPDSAQIAEIMLFSEGFTTAKFLSKKIVTLYELAVQQLSKQDHYDFTLRAIKSVLVTAGGLKRADPEMPEDLVLLRALRDTNLPKFVGEDTQLFLGILSDLFPGAEPVEVYYGALQVAIEEELSAGQLTIHPELVRKAIQLYETKLTRHSVMVVGSTGSGKSTTWKVLQQALNRLKKQSVAGYNAVKTFVLNPKAISVDEMYGGYDRNTREWCDGILASLMRNACSDEKLDEKWIVFDGPVDTLWIESMNSVMDDNKVLTLANSERIYMPPQVSLLFEVPDLSAASPATVSRCGMIYLSEAVLGWKPYVQSWLSKRQDKEQVELLNRLFDKYVQKSLNFKATCVEAFPITDLNAVISLCNLFDALATPENGVSSQDPDFYDRMTELWFLFSMIWSVGATLDEDSRRRFDMFLREIEGQFPQRDTIYEYFVDPLKKGWSLWEEKIPQNWKYPTNAPFYKILVPTVDTIRYSFLLSALIKSGKHVLLVGNTGTGKTAIIKNILSQYHTETSTTLTINFSAQTSAQRVQEMIEERVEKRTKDVYVPTGGKKMITFIDDLNMPKKDEFGSQPPLELIRQWIDYGFWYDRAKQTPKIVKEMQLVCAMGPPGGGRSEISPRLMSRFNVINVTFPSEPQIKRIYGTMINQKLTDFEEDIKPLGDLLVQGTIEVYDTVAANLLPTPDKSHYIFNLRDMSKVFQGLLQSQPDVFDNQDSLLRLWVHECFRVFSDRLVDDKDRNWFKNLMVDKLAGLFGVSWGKLFKGSSHPFLFGSLLSPEKDTYVELPSTDNLEQIRQYMTNSLEEFNVEAGNVHMDLVLFKDAIEHVCRIHRILKQPRGNVLLVGVGGSGRQSLTRLAASMAGLKVFQIEIRKGFRETDFREKLKDLYKAAGLEDKPTVFLFTDTQIKTESFLEDICNILSRGEVPNLYTSEELAQIRDTMRNQDNEKAEKGAAKETNFYERFIERAWNNIHVVLCMSPVGEAFRNRCRMFPALVNCTTIDWFSEWPEDALREVAMKFFMELELPTPEMTGVIADFCVTAHLSAAQMSQKMAFEMKREYTVTPTNFLILVQGYIRLLREKRASVRAASDKLSTGLIKLDDTRKKVEEMSITLEESKSMVAKLQKECEEYLMVMVQRRQEANEKAKVVAARSEKIEQEEAEVKDIASAAQSDLDKALPAMELAKKALASLNKKDMAEVKAYANPPPLVEKVMATVMVLRKTDTSWAEAKRQLNDPNFLTELINYNIEKMTDSMLKKIEKACSDPEFVPDKVGKVSHACKSLCMWVRAMEVYGHVYRDVAPKQQAVREASATLESKTKALSDAKQALKEVDEQVAQLKAEYNDLVTRKDKLRQDSETTAIKLERAEKLVAGLASEKARWGKSITEYDVAMSNLPGDCLLAASFLSYCGFFTSDYRRNMEELWMKKVKQVSVPVSAEFSFVNFMASPVEVRDWVMQGLPNNTFSQENGVLVTRTTLWPLMIDPQGQANRWVRNMERGNGLKIITQNQPDFMRTLENAMHFGTPVLLQDVGEDLDPALDPILNKSIVKVGNRTLLKLEEGKEVEYNTDFRLYITSKNGNPKFKPEISTKTTIVSFAVTEQGLEAQLLAVVVRQERRELEEQKDELVMKMSQGKKRLFELEDKILHLLNTAQGSLLDNEHLVNALQSSKETAEEIKQQLTVSEQTEIKIDAARQAFSPCSVRAATLFFVLTDMSLVDPMYQFSLESYMDLFNLSIERAPKSDDLQENIKNLNEYHTLAMYRNTCRGLFEKHKLLFSFQMCVKIMESERRINKEEYKFFLRGGQVLNKDNQMPNPCTDWLPEFAWDNITILDHLPNFRNIAGSFEQNIRDWKDWYFKSEPENVPLPGEWENKCNELQHMIIVRCFRPDRLLSAITTFIINNLDPKLVDPPAFDLASTFEVSNPNTPLIFVLSPGVDPINNIKQLSEEHSMSSKLRSLALGQGQAGTATRLIEEGIRDGNWVYLANCHLMLSWIDKLEVLVEDIPSKKPHPTFRLWLSSNPTSNFPISILQRGIKITTEPPKGLKQNLQRLYSQISDTTLNKCKSPSRFKKLLFSLCFFHSILLERKKFMTLGWNTPYDFNDSDFEVSETLLCNYLDDYEHTPWDAIKYLIADMNYGGRVTDKWDRKLLNVYAKRYFCPEAINQTNYRLSSMATYIIPDDGQLQSYRDYISSLPTFDKPEAFGQHSNADIASLMQDSNGLLDTLVSLQPRIVQGVGESRESKVAGIASHLLKRIPSDIEIDSTKQTSHLKTVLYQEVDRYNGLLRNIRKTLTDLQKGLKGLIVMSSELDEAFSCLHDSKVPPAWQKTYPSLKPLAPWVYDLIERTDQMRAWAEGNPPRTFWLGGFTFPTGFLTAIMQITARKNNVPIDTLVWEFIPVKDNEIVNNPEEGVYISGLILEGARWDHVNQCLAEPNSMELFCSMPVIYFKPVEPKKKQQKAGGKEVYNCPCYMYPVRTGTRERPSFMVTVDLNSNDQKADHWIKRGTALLLLRGKRSLRGVSIHRLHCEDASFVDLTCVVRKANVITSNMFHIKDPFSASLKAAAAVFGASAALQYLNDVELQNGEEAPPAFQSATEGKRSDTLVLVFGWGGAFRRQLKAILEFYRKSGFDTLSTVALFPNINDSVQSVLVELTRRIHDYNRVVTHAFSQNGAATLMAIFESLEKAPSSVDGQALQLSELQQKLSHVVLDSTPDTSSNNTLFNAMGLSMPITSIRLNQPKYFHWFYTPYFSSILFLSEPVLGLMSAQVRRMQSLHRLPQHTQVLLLYGKKDLLIRHEKVTELLWDDSGHVSHLKVHYKQYTEKVIQFIRQGQSKL</sequence>
<dbReference type="InterPro" id="IPR043157">
    <property type="entry name" value="Dynein_AAA1S"/>
</dbReference>
<dbReference type="InterPro" id="IPR042219">
    <property type="entry name" value="AAA_lid_11_sf"/>
</dbReference>
<dbReference type="InterPro" id="IPR041589">
    <property type="entry name" value="DNAH3_AAA_lid_1"/>
</dbReference>
<dbReference type="Pfam" id="PF18198">
    <property type="entry name" value="AAA_lid_11"/>
    <property type="match status" value="1"/>
</dbReference>
<dbReference type="InterPro" id="IPR041658">
    <property type="entry name" value="AAA_lid_11"/>
</dbReference>
<dbReference type="GO" id="GO:0060294">
    <property type="term" value="P:cilium movement involved in cell motility"/>
    <property type="evidence" value="ECO:0007669"/>
    <property type="project" value="UniProtKB-ARBA"/>
</dbReference>
<evidence type="ECO:0000313" key="26">
    <source>
        <dbReference type="EMBL" id="PRP86712.1"/>
    </source>
</evidence>
<dbReference type="Gene3D" id="6.10.140.1060">
    <property type="match status" value="1"/>
</dbReference>
<dbReference type="FunFam" id="1.20.58.1120:FF:000001">
    <property type="entry name" value="dynein heavy chain 2, axonemal"/>
    <property type="match status" value="1"/>
</dbReference>
<dbReference type="FunFam" id="3.10.490.20:FF:000008">
    <property type="entry name" value="dynein heavy chain 2, axonemal"/>
    <property type="match status" value="1"/>
</dbReference>
<dbReference type="Pfam" id="PF12777">
    <property type="entry name" value="MT"/>
    <property type="match status" value="1"/>
</dbReference>
<name>A0A2P6NRV5_9EUKA</name>
<dbReference type="Pfam" id="PF18199">
    <property type="entry name" value="Dynein_C"/>
    <property type="match status" value="1"/>
</dbReference>
<dbReference type="Pfam" id="PF17857">
    <property type="entry name" value="AAA_lid_1"/>
    <property type="match status" value="1"/>
</dbReference>
<dbReference type="Gene3D" id="3.20.180.20">
    <property type="entry name" value="Dynein heavy chain, N-terminal domain 2"/>
    <property type="match status" value="1"/>
</dbReference>
<dbReference type="Gene3D" id="1.20.58.1120">
    <property type="match status" value="1"/>
</dbReference>
<dbReference type="GO" id="GO:0008569">
    <property type="term" value="F:minus-end-directed microtubule motor activity"/>
    <property type="evidence" value="ECO:0007669"/>
    <property type="project" value="InterPro"/>
</dbReference>
<evidence type="ECO:0000256" key="6">
    <source>
        <dbReference type="ARBA" id="ARBA00022741"/>
    </source>
</evidence>
<evidence type="ECO:0000256" key="12">
    <source>
        <dbReference type="ARBA" id="ARBA00023069"/>
    </source>
</evidence>
<dbReference type="InterPro" id="IPR008547">
    <property type="entry name" value="DUF829_TMEM53"/>
</dbReference>
<feature type="coiled-coil region" evidence="24">
    <location>
        <begin position="3609"/>
        <end position="3689"/>
    </location>
</feature>
<dbReference type="FunFam" id="1.10.8.710:FF:000001">
    <property type="entry name" value="Dynein axonemal heavy chain 2"/>
    <property type="match status" value="1"/>
</dbReference>
<comment type="subcellular location">
    <subcellularLocation>
        <location evidence="1">Cytoplasm</location>
        <location evidence="1">Cytoskeleton</location>
        <location evidence="1">Flagellum axoneme</location>
    </subcellularLocation>
</comment>
<dbReference type="GO" id="GO:0008017">
    <property type="term" value="F:microtubule binding"/>
    <property type="evidence" value="ECO:0007669"/>
    <property type="project" value="UniProtKB-ARBA"/>
</dbReference>
<dbReference type="FunFam" id="3.40.50.300:FF:000044">
    <property type="entry name" value="Dynein heavy chain 5, axonemal"/>
    <property type="match status" value="1"/>
</dbReference>
<dbReference type="FunFam" id="1.10.472.130:FF:000003">
    <property type="entry name" value="Dynein, axonemal, heavy chain 2"/>
    <property type="match status" value="1"/>
</dbReference>
<keyword evidence="14" id="KW-0206">Cytoskeleton</keyword>
<dbReference type="FunFam" id="3.40.50.300:FF:000153">
    <property type="entry name" value="Dynein axonemal heavy chain 1"/>
    <property type="match status" value="1"/>
</dbReference>
<keyword evidence="3" id="KW-0963">Cytoplasm</keyword>
<dbReference type="Gene3D" id="1.20.920.20">
    <property type="match status" value="1"/>
</dbReference>
<evidence type="ECO:0000256" key="24">
    <source>
        <dbReference type="SAM" id="Coils"/>
    </source>
</evidence>
<dbReference type="GO" id="GO:0051959">
    <property type="term" value="F:dynein light intermediate chain binding"/>
    <property type="evidence" value="ECO:0007669"/>
    <property type="project" value="InterPro"/>
</dbReference>
<dbReference type="InterPro" id="IPR027417">
    <property type="entry name" value="P-loop_NTPase"/>
</dbReference>
<dbReference type="Gene3D" id="1.10.8.710">
    <property type="match status" value="1"/>
</dbReference>
<dbReference type="InterPro" id="IPR043160">
    <property type="entry name" value="Dynein_C_barrel"/>
</dbReference>
<feature type="domain" description="AAA+ ATPase" evidence="25">
    <location>
        <begin position="2163"/>
        <end position="2297"/>
    </location>
</feature>
<evidence type="ECO:0000256" key="7">
    <source>
        <dbReference type="ARBA" id="ARBA00022803"/>
    </source>
</evidence>
<dbReference type="InterPro" id="IPR003593">
    <property type="entry name" value="AAA+_ATPase"/>
</dbReference>
<dbReference type="FunFam" id="3.20.180.20:FF:000001">
    <property type="entry name" value="Dynein axonemal heavy chain 5"/>
    <property type="match status" value="1"/>
</dbReference>
<dbReference type="SUPFAM" id="SSF53474">
    <property type="entry name" value="alpha/beta-Hydrolases"/>
    <property type="match status" value="1"/>
</dbReference>
<comment type="caution">
    <text evidence="26">The sequence shown here is derived from an EMBL/GenBank/DDBJ whole genome shotgun (WGS) entry which is preliminary data.</text>
</comment>
<dbReference type="InterPro" id="IPR013602">
    <property type="entry name" value="Dynein_heavy_linker"/>
</dbReference>
<evidence type="ECO:0000256" key="19">
    <source>
        <dbReference type="ARBA" id="ARBA00064223"/>
    </source>
</evidence>
<keyword evidence="9" id="KW-0282">Flagellum</keyword>
<evidence type="ECO:0000256" key="9">
    <source>
        <dbReference type="ARBA" id="ARBA00022846"/>
    </source>
</evidence>
<comment type="similarity">
    <text evidence="2">Belongs to the dynein heavy chain family.</text>
</comment>
<dbReference type="FunFam" id="1.10.287.2620:FF:000002">
    <property type="entry name" value="Dynein heavy chain 2, axonemal"/>
    <property type="match status" value="1"/>
</dbReference>
<dbReference type="GO" id="GO:0005874">
    <property type="term" value="C:microtubule"/>
    <property type="evidence" value="ECO:0007669"/>
    <property type="project" value="UniProtKB-KW"/>
</dbReference>